<dbReference type="GO" id="GO:0004300">
    <property type="term" value="F:enoyl-CoA hydratase activity"/>
    <property type="evidence" value="ECO:0007669"/>
    <property type="project" value="UniProtKB-EC"/>
</dbReference>
<dbReference type="STRING" id="326424.FRAAL2641"/>
<dbReference type="EMBL" id="CT573213">
    <property type="protein sequence ID" value="CAJ61287.1"/>
    <property type="molecule type" value="Genomic_DNA"/>
</dbReference>
<name>Q0RMG4_FRAAA</name>
<dbReference type="AlphaFoldDB" id="Q0RMG4"/>
<keyword evidence="2" id="KW-1185">Reference proteome</keyword>
<dbReference type="Proteomes" id="UP000000657">
    <property type="component" value="Chromosome"/>
</dbReference>
<proteinExistence type="predicted"/>
<dbReference type="Pfam" id="PF00378">
    <property type="entry name" value="ECH_1"/>
    <property type="match status" value="1"/>
</dbReference>
<evidence type="ECO:0000313" key="2">
    <source>
        <dbReference type="Proteomes" id="UP000000657"/>
    </source>
</evidence>
<reference evidence="1 2" key="1">
    <citation type="journal article" date="2007" name="Genome Res.">
        <title>Genome characteristics of facultatively symbiotic Frankia sp. strains reflect host range and host plant biogeography.</title>
        <authorList>
            <person name="Normand P."/>
            <person name="Lapierre P."/>
            <person name="Tisa L.S."/>
            <person name="Gogarten J.P."/>
            <person name="Alloisio N."/>
            <person name="Bagnarol E."/>
            <person name="Bassi C.A."/>
            <person name="Berry A.M."/>
            <person name="Bickhart D.M."/>
            <person name="Choisne N."/>
            <person name="Couloux A."/>
            <person name="Cournoyer B."/>
            <person name="Cruveiller S."/>
            <person name="Daubin V."/>
            <person name="Demange N."/>
            <person name="Francino M.P."/>
            <person name="Goltsman E."/>
            <person name="Huang Y."/>
            <person name="Kopp O.R."/>
            <person name="Labarre L."/>
            <person name="Lapidus A."/>
            <person name="Lavire C."/>
            <person name="Marechal J."/>
            <person name="Martinez M."/>
            <person name="Mastronunzio J.E."/>
            <person name="Mullin B.C."/>
            <person name="Niemann J."/>
            <person name="Pujic P."/>
            <person name="Rawnsley T."/>
            <person name="Rouy Z."/>
            <person name="Schenowitz C."/>
            <person name="Sellstedt A."/>
            <person name="Tavares F."/>
            <person name="Tomkins J.P."/>
            <person name="Vallenet D."/>
            <person name="Valverde C."/>
            <person name="Wall L.G."/>
            <person name="Wang Y."/>
            <person name="Medigue C."/>
            <person name="Benson D.R."/>
        </authorList>
    </citation>
    <scope>NUCLEOTIDE SEQUENCE [LARGE SCALE GENOMIC DNA]</scope>
    <source>
        <strain evidence="2">DSM 45986 / CECT 9034 / ACN14a</strain>
    </source>
</reference>
<dbReference type="SUPFAM" id="SSF52096">
    <property type="entry name" value="ClpP/crotonase"/>
    <property type="match status" value="1"/>
</dbReference>
<dbReference type="PANTHER" id="PTHR43459">
    <property type="entry name" value="ENOYL-COA HYDRATASE"/>
    <property type="match status" value="1"/>
</dbReference>
<dbReference type="HOGENOM" id="CLU_009834_7_2_11"/>
<dbReference type="InterPro" id="IPR029045">
    <property type="entry name" value="ClpP/crotonase-like_dom_sf"/>
</dbReference>
<organism evidence="1 2">
    <name type="scientific">Frankia alni (strain DSM 45986 / CECT 9034 / ACN14a)</name>
    <dbReference type="NCBI Taxonomy" id="326424"/>
    <lineage>
        <taxon>Bacteria</taxon>
        <taxon>Bacillati</taxon>
        <taxon>Actinomycetota</taxon>
        <taxon>Actinomycetes</taxon>
        <taxon>Frankiales</taxon>
        <taxon>Frankiaceae</taxon>
        <taxon>Frankia</taxon>
    </lineage>
</organism>
<evidence type="ECO:0000313" key="1">
    <source>
        <dbReference type="EMBL" id="CAJ61287.1"/>
    </source>
</evidence>
<gene>
    <name evidence="1" type="ordered locus">FRAAL2641</name>
</gene>
<protein>
    <submittedName>
        <fullName evidence="1">Enoyl-CoA hydratase</fullName>
        <ecNumber evidence="1">4.2.1.17</ecNumber>
    </submittedName>
</protein>
<accession>Q0RMG4</accession>
<dbReference type="PANTHER" id="PTHR43459:SF3">
    <property type="entry name" value="ENOYL-COA HYDRATASE ECHA15 (ENOYL HYDRASE) (UNSATURATED ACYL-COA HYDRATASE) (CROTONASE)-RELATED"/>
    <property type="match status" value="1"/>
</dbReference>
<dbReference type="CDD" id="cd06558">
    <property type="entry name" value="crotonase-like"/>
    <property type="match status" value="1"/>
</dbReference>
<dbReference type="InterPro" id="IPR001753">
    <property type="entry name" value="Enoyl-CoA_hydra/iso"/>
</dbReference>
<sequence>MGDADQPAIMIAAEGDIRIITINRPAAHNAVDAELHARLATVWAEIAADPGARAAILTGVGADFCAGGDFAFMMQAVDPAGRWRVMEEGRRIIEEMLRFPLPLVAAVNGPAVGLGASIAVMCDLVVLADSAYLADPHVSVGLVAGDGGSATWPAHVSMLHAKEFLLLGDRIGSDRAVAMGLANRVAPAADLMTVARELAGRLAALPARAAQDTKRALNLVLEQNMAATRSYALVAERFSMGDDDHQAFLAAVRERRARRQASS</sequence>
<keyword evidence="1" id="KW-0456">Lyase</keyword>
<dbReference type="Gene3D" id="3.90.226.10">
    <property type="entry name" value="2-enoyl-CoA Hydratase, Chain A, domain 1"/>
    <property type="match status" value="1"/>
</dbReference>
<dbReference type="KEGG" id="fal:FRAAL2641"/>
<dbReference type="RefSeq" id="WP_011603794.1">
    <property type="nucleotide sequence ID" value="NC_008278.1"/>
</dbReference>
<dbReference type="EC" id="4.2.1.17" evidence="1"/>
<dbReference type="eggNOG" id="COG1024">
    <property type="taxonomic scope" value="Bacteria"/>
</dbReference>